<keyword evidence="5" id="KW-0460">Magnesium</keyword>
<dbReference type="InterPro" id="IPR015797">
    <property type="entry name" value="NUDIX_hydrolase-like_dom_sf"/>
</dbReference>
<comment type="cofactor">
    <cofactor evidence="1">
        <name>Mn(2+)</name>
        <dbReference type="ChEBI" id="CHEBI:29035"/>
    </cofactor>
</comment>
<evidence type="ECO:0000256" key="2">
    <source>
        <dbReference type="ARBA" id="ARBA00001946"/>
    </source>
</evidence>
<dbReference type="PROSITE" id="PS51462">
    <property type="entry name" value="NUDIX"/>
    <property type="match status" value="1"/>
</dbReference>
<name>A0A517YLX3_9BACT</name>
<organism evidence="8 9">
    <name type="scientific">Anatilimnocola aggregata</name>
    <dbReference type="NCBI Taxonomy" id="2528021"/>
    <lineage>
        <taxon>Bacteria</taxon>
        <taxon>Pseudomonadati</taxon>
        <taxon>Planctomycetota</taxon>
        <taxon>Planctomycetia</taxon>
        <taxon>Pirellulales</taxon>
        <taxon>Pirellulaceae</taxon>
        <taxon>Anatilimnocola</taxon>
    </lineage>
</organism>
<dbReference type="KEGG" id="aagg:ETAA8_63710"/>
<evidence type="ECO:0000256" key="4">
    <source>
        <dbReference type="ARBA" id="ARBA00022801"/>
    </source>
</evidence>
<dbReference type="Proteomes" id="UP000315017">
    <property type="component" value="Chromosome"/>
</dbReference>
<keyword evidence="6" id="KW-0464">Manganese</keyword>
<dbReference type="GO" id="GO:0010945">
    <property type="term" value="F:coenzyme A diphosphatase activity"/>
    <property type="evidence" value="ECO:0007669"/>
    <property type="project" value="InterPro"/>
</dbReference>
<sequence>MNTNIAPLQMSPDQLADYLGERIARGLPGRKSQTPVAPQLSFGRHFGPPAREAREAAVLLLLYPKSSGWHVPAILRPTHMKAHADQVGLPGGMVEAGESSQQSALREYEEELGGPRTGIRVLGELSPLFVFVSNVLVRPHLALCLETPTWQPNPGEVAEVIEVPVAQLLDPTVLGMHQIERRGLIFSAPHYQIGNRRIWGATCMMLAELAALVA</sequence>
<dbReference type="AlphaFoldDB" id="A0A517YLX3"/>
<evidence type="ECO:0000313" key="9">
    <source>
        <dbReference type="Proteomes" id="UP000315017"/>
    </source>
</evidence>
<keyword evidence="4 8" id="KW-0378">Hydrolase</keyword>
<protein>
    <submittedName>
        <fullName evidence="8">Putative NUDIX hydrolase</fullName>
    </submittedName>
</protein>
<dbReference type="GO" id="GO:0046872">
    <property type="term" value="F:metal ion binding"/>
    <property type="evidence" value="ECO:0007669"/>
    <property type="project" value="UniProtKB-KW"/>
</dbReference>
<evidence type="ECO:0000256" key="1">
    <source>
        <dbReference type="ARBA" id="ARBA00001936"/>
    </source>
</evidence>
<dbReference type="RefSeq" id="WP_145097979.1">
    <property type="nucleotide sequence ID" value="NZ_CP036274.1"/>
</dbReference>
<dbReference type="SUPFAM" id="SSF55811">
    <property type="entry name" value="Nudix"/>
    <property type="match status" value="1"/>
</dbReference>
<dbReference type="EMBL" id="CP036274">
    <property type="protein sequence ID" value="QDU31218.1"/>
    <property type="molecule type" value="Genomic_DNA"/>
</dbReference>
<dbReference type="PANTHER" id="PTHR12992:SF11">
    <property type="entry name" value="MITOCHONDRIAL COENZYME A DIPHOSPHATASE NUDT8"/>
    <property type="match status" value="1"/>
</dbReference>
<dbReference type="OrthoDB" id="9802805at2"/>
<proteinExistence type="predicted"/>
<gene>
    <name evidence="8" type="ORF">ETAA8_63710</name>
</gene>
<reference evidence="8 9" key="1">
    <citation type="submission" date="2019-02" db="EMBL/GenBank/DDBJ databases">
        <title>Deep-cultivation of Planctomycetes and their phenomic and genomic characterization uncovers novel biology.</title>
        <authorList>
            <person name="Wiegand S."/>
            <person name="Jogler M."/>
            <person name="Boedeker C."/>
            <person name="Pinto D."/>
            <person name="Vollmers J."/>
            <person name="Rivas-Marin E."/>
            <person name="Kohn T."/>
            <person name="Peeters S.H."/>
            <person name="Heuer A."/>
            <person name="Rast P."/>
            <person name="Oberbeckmann S."/>
            <person name="Bunk B."/>
            <person name="Jeske O."/>
            <person name="Meyerdierks A."/>
            <person name="Storesund J.E."/>
            <person name="Kallscheuer N."/>
            <person name="Luecker S."/>
            <person name="Lage O.M."/>
            <person name="Pohl T."/>
            <person name="Merkel B.J."/>
            <person name="Hornburger P."/>
            <person name="Mueller R.-W."/>
            <person name="Bruemmer F."/>
            <person name="Labrenz M."/>
            <person name="Spormann A.M."/>
            <person name="Op den Camp H."/>
            <person name="Overmann J."/>
            <person name="Amann R."/>
            <person name="Jetten M.S.M."/>
            <person name="Mascher T."/>
            <person name="Medema M.H."/>
            <person name="Devos D.P."/>
            <person name="Kaster A.-K."/>
            <person name="Ovreas L."/>
            <person name="Rohde M."/>
            <person name="Galperin M.Y."/>
            <person name="Jogler C."/>
        </authorList>
    </citation>
    <scope>NUCLEOTIDE SEQUENCE [LARGE SCALE GENOMIC DNA]</scope>
    <source>
        <strain evidence="8 9">ETA_A8</strain>
    </source>
</reference>
<dbReference type="InterPro" id="IPR045121">
    <property type="entry name" value="CoAse"/>
</dbReference>
<evidence type="ECO:0000256" key="3">
    <source>
        <dbReference type="ARBA" id="ARBA00022723"/>
    </source>
</evidence>
<feature type="domain" description="Nudix hydrolase" evidence="7">
    <location>
        <begin position="53"/>
        <end position="185"/>
    </location>
</feature>
<evidence type="ECO:0000259" key="7">
    <source>
        <dbReference type="PROSITE" id="PS51462"/>
    </source>
</evidence>
<evidence type="ECO:0000256" key="5">
    <source>
        <dbReference type="ARBA" id="ARBA00022842"/>
    </source>
</evidence>
<dbReference type="Gene3D" id="3.90.79.10">
    <property type="entry name" value="Nucleoside Triphosphate Pyrophosphohydrolase"/>
    <property type="match status" value="1"/>
</dbReference>
<dbReference type="InterPro" id="IPR000086">
    <property type="entry name" value="NUDIX_hydrolase_dom"/>
</dbReference>
<dbReference type="PANTHER" id="PTHR12992">
    <property type="entry name" value="NUDIX HYDROLASE"/>
    <property type="match status" value="1"/>
</dbReference>
<accession>A0A517YLX3</accession>
<comment type="cofactor">
    <cofactor evidence="2">
        <name>Mg(2+)</name>
        <dbReference type="ChEBI" id="CHEBI:18420"/>
    </cofactor>
</comment>
<evidence type="ECO:0000313" key="8">
    <source>
        <dbReference type="EMBL" id="QDU31218.1"/>
    </source>
</evidence>
<dbReference type="CDD" id="cd03426">
    <property type="entry name" value="NUDIX_CoAse_Nudt7"/>
    <property type="match status" value="1"/>
</dbReference>
<evidence type="ECO:0000256" key="6">
    <source>
        <dbReference type="ARBA" id="ARBA00023211"/>
    </source>
</evidence>
<keyword evidence="3" id="KW-0479">Metal-binding</keyword>
<dbReference type="Pfam" id="PF00293">
    <property type="entry name" value="NUDIX"/>
    <property type="match status" value="1"/>
</dbReference>
<keyword evidence="9" id="KW-1185">Reference proteome</keyword>